<dbReference type="EMBL" id="JAKIKS010000038">
    <property type="protein sequence ID" value="MCL1125033.1"/>
    <property type="molecule type" value="Genomic_DNA"/>
</dbReference>
<organism evidence="1 2">
    <name type="scientific">Shewanella surugensis</name>
    <dbReference type="NCBI Taxonomy" id="212020"/>
    <lineage>
        <taxon>Bacteria</taxon>
        <taxon>Pseudomonadati</taxon>
        <taxon>Pseudomonadota</taxon>
        <taxon>Gammaproteobacteria</taxon>
        <taxon>Alteromonadales</taxon>
        <taxon>Shewanellaceae</taxon>
        <taxon>Shewanella</taxon>
    </lineage>
</organism>
<gene>
    <name evidence="1" type="ORF">L2764_11240</name>
</gene>
<evidence type="ECO:0000313" key="2">
    <source>
        <dbReference type="Proteomes" id="UP001203423"/>
    </source>
</evidence>
<keyword evidence="2" id="KW-1185">Reference proteome</keyword>
<accession>A0ABT0LBG3</accession>
<dbReference type="Proteomes" id="UP001203423">
    <property type="component" value="Unassembled WGS sequence"/>
</dbReference>
<reference evidence="1 2" key="1">
    <citation type="submission" date="2022-01" db="EMBL/GenBank/DDBJ databases">
        <title>Whole genome-based taxonomy of the Shewanellaceae.</title>
        <authorList>
            <person name="Martin-Rodriguez A.J."/>
        </authorList>
    </citation>
    <scope>NUCLEOTIDE SEQUENCE [LARGE SCALE GENOMIC DNA]</scope>
    <source>
        <strain evidence="1 2">DSM 17177</strain>
    </source>
</reference>
<name>A0ABT0LBG3_9GAMM</name>
<dbReference type="RefSeq" id="WP_248940308.1">
    <property type="nucleotide sequence ID" value="NZ_JAKIKS010000038.1"/>
</dbReference>
<protein>
    <submittedName>
        <fullName evidence="1">Uncharacterized protein</fullName>
    </submittedName>
</protein>
<comment type="caution">
    <text evidence="1">The sequence shown here is derived from an EMBL/GenBank/DDBJ whole genome shotgun (WGS) entry which is preliminary data.</text>
</comment>
<evidence type="ECO:0000313" key="1">
    <source>
        <dbReference type="EMBL" id="MCL1125033.1"/>
    </source>
</evidence>
<sequence length="159" mass="17579">MDIMTSIHNPGDYEVRVDCSKNVFIGEGRCEVSPGRYMEVKVTKKNALPGQGGSKTRVYKVTAHNNNSAYICDKKGAIKRGYAATFEDFLYGEVEYMADVCTTVAVVGQTDTRSTIVVTEKKSGLYIKFENAGQHWKSVGSFPDESKDVAVNFDEVRKG</sequence>
<proteinExistence type="predicted"/>